<keyword evidence="1" id="KW-0479">Metal-binding</keyword>
<dbReference type="InterPro" id="IPR050248">
    <property type="entry name" value="Polysacc_deacetylase_ArnD"/>
</dbReference>
<evidence type="ECO:0000256" key="3">
    <source>
        <dbReference type="SAM" id="MobiDB-lite"/>
    </source>
</evidence>
<dbReference type="PANTHER" id="PTHR10587">
    <property type="entry name" value="GLYCOSYL TRANSFERASE-RELATED"/>
    <property type="match status" value="1"/>
</dbReference>
<dbReference type="InterPro" id="IPR011330">
    <property type="entry name" value="Glyco_hydro/deAcase_b/a-brl"/>
</dbReference>
<dbReference type="CDD" id="cd10917">
    <property type="entry name" value="CE4_NodB_like_6s_7s"/>
    <property type="match status" value="1"/>
</dbReference>
<reference evidence="5" key="1">
    <citation type="submission" date="2022-01" db="EMBL/GenBank/DDBJ databases">
        <title>Paenibacillus spongiae sp. nov., isolated from marine sponge.</title>
        <authorList>
            <person name="Li Z."/>
            <person name="Zhang M."/>
        </authorList>
    </citation>
    <scope>NUCLEOTIDE SEQUENCE</scope>
    <source>
        <strain evidence="5">PHS-Z3</strain>
    </source>
</reference>
<organism evidence="5 6">
    <name type="scientific">Paenibacillus spongiae</name>
    <dbReference type="NCBI Taxonomy" id="2909671"/>
    <lineage>
        <taxon>Bacteria</taxon>
        <taxon>Bacillati</taxon>
        <taxon>Bacillota</taxon>
        <taxon>Bacilli</taxon>
        <taxon>Bacillales</taxon>
        <taxon>Paenibacillaceae</taxon>
        <taxon>Paenibacillus</taxon>
    </lineage>
</organism>
<keyword evidence="6" id="KW-1185">Reference proteome</keyword>
<proteinExistence type="predicted"/>
<evidence type="ECO:0000313" key="6">
    <source>
        <dbReference type="Proteomes" id="UP001057877"/>
    </source>
</evidence>
<sequence>MLAASRIRKWTLVLSIVTLVLDTDTFRPTISAMKEKPAAACLPSVTDELDQRAEDSKPNTSPGAISKQAGTYAEQKSAAETDRRRSRKGHKRSKQAQHAVSWAQLQKMYPSAFYLGGPRKVRKVALTFDDVPDVKYTPQVLDVLAKYKVRATFFVVGSRARAHPSVVRRMRREGHLIGNHSYNHPVFTQISMQKFQQQVLRTDAVLRPLAGYSPKLIRPPYGEILPKQIEWAKRNGFVIVNWNVDSEDWKSLDSSSIIINIKRTLKPGSIILQHAGGGGGQDLSGTINALPRLIRLLRSKGYQIVTLPELLNRPVARSS</sequence>
<accession>A0ABY5SCL0</accession>
<evidence type="ECO:0000256" key="2">
    <source>
        <dbReference type="ARBA" id="ARBA00022801"/>
    </source>
</evidence>
<dbReference type="InterPro" id="IPR002509">
    <property type="entry name" value="NODB_dom"/>
</dbReference>
<dbReference type="EMBL" id="CP091430">
    <property type="protein sequence ID" value="UVI31691.1"/>
    <property type="molecule type" value="Genomic_DNA"/>
</dbReference>
<dbReference type="PANTHER" id="PTHR10587:SF133">
    <property type="entry name" value="CHITIN DEACETYLASE 1-RELATED"/>
    <property type="match status" value="1"/>
</dbReference>
<protein>
    <submittedName>
        <fullName evidence="5">Polysaccharide deacetylase family protein</fullName>
    </submittedName>
</protein>
<evidence type="ECO:0000313" key="5">
    <source>
        <dbReference type="EMBL" id="UVI31691.1"/>
    </source>
</evidence>
<name>A0ABY5SCL0_9BACL</name>
<feature type="domain" description="NodB homology" evidence="4">
    <location>
        <begin position="122"/>
        <end position="305"/>
    </location>
</feature>
<dbReference type="SUPFAM" id="SSF88713">
    <property type="entry name" value="Glycoside hydrolase/deacetylase"/>
    <property type="match status" value="1"/>
</dbReference>
<feature type="compositionally biased region" description="Basic residues" evidence="3">
    <location>
        <begin position="84"/>
        <end position="95"/>
    </location>
</feature>
<dbReference type="Proteomes" id="UP001057877">
    <property type="component" value="Chromosome"/>
</dbReference>
<keyword evidence="2" id="KW-0378">Hydrolase</keyword>
<dbReference type="Gene3D" id="3.20.20.370">
    <property type="entry name" value="Glycoside hydrolase/deacetylase"/>
    <property type="match status" value="1"/>
</dbReference>
<feature type="region of interest" description="Disordered" evidence="3">
    <location>
        <begin position="48"/>
        <end position="99"/>
    </location>
</feature>
<gene>
    <name evidence="5" type="ORF">L1F29_07700</name>
</gene>
<dbReference type="PROSITE" id="PS51677">
    <property type="entry name" value="NODB"/>
    <property type="match status" value="1"/>
</dbReference>
<dbReference type="Pfam" id="PF01522">
    <property type="entry name" value="Polysacc_deac_1"/>
    <property type="match status" value="1"/>
</dbReference>
<evidence type="ECO:0000259" key="4">
    <source>
        <dbReference type="PROSITE" id="PS51677"/>
    </source>
</evidence>
<evidence type="ECO:0000256" key="1">
    <source>
        <dbReference type="ARBA" id="ARBA00022723"/>
    </source>
</evidence>
<dbReference type="RefSeq" id="WP_258387753.1">
    <property type="nucleotide sequence ID" value="NZ_CP091430.1"/>
</dbReference>